<evidence type="ECO:0000313" key="3">
    <source>
        <dbReference type="Proteomes" id="UP000808349"/>
    </source>
</evidence>
<dbReference type="EMBL" id="JADKFW010000004">
    <property type="protein sequence ID" value="MBK9716281.1"/>
    <property type="molecule type" value="Genomic_DNA"/>
</dbReference>
<gene>
    <name evidence="2" type="ORF">IPO85_01915</name>
</gene>
<feature type="coiled-coil region" evidence="1">
    <location>
        <begin position="135"/>
        <end position="183"/>
    </location>
</feature>
<evidence type="ECO:0000256" key="1">
    <source>
        <dbReference type="SAM" id="Coils"/>
    </source>
</evidence>
<dbReference type="AlphaFoldDB" id="A0A9D7S6I2"/>
<protein>
    <submittedName>
        <fullName evidence="2">Uncharacterized protein</fullName>
    </submittedName>
</protein>
<name>A0A9D7S6I2_9BACT</name>
<organism evidence="2 3">
    <name type="scientific">Candidatus Defluviibacterium haderslevense</name>
    <dbReference type="NCBI Taxonomy" id="2981993"/>
    <lineage>
        <taxon>Bacteria</taxon>
        <taxon>Pseudomonadati</taxon>
        <taxon>Bacteroidota</taxon>
        <taxon>Saprospiria</taxon>
        <taxon>Saprospirales</taxon>
        <taxon>Saprospiraceae</taxon>
        <taxon>Candidatus Defluviibacterium</taxon>
    </lineage>
</organism>
<keyword evidence="1" id="KW-0175">Coiled coil</keyword>
<comment type="caution">
    <text evidence="2">The sequence shown here is derived from an EMBL/GenBank/DDBJ whole genome shotgun (WGS) entry which is preliminary data.</text>
</comment>
<sequence length="219" mass="25220">MKIFLLAFVLFNSSINLLTSQSQEVNRQMSLGIQNGISVSIPNADDKLINKIWKKYTDDYGKLNKNKKAKEVFIEGAKIKSIFGELPMDLYAVIEDQSIIVFFDIKSGFLGSKDHPKEFAEAQRFITEFGYEVQREQVRNELEDEQDKLKQFEKNLDKLKKDNISYNKDIEDAKEKIRKAEANIITNGQDQKKTVSEIESQSKIVDQVKNKLNMIGKSK</sequence>
<evidence type="ECO:0000313" key="2">
    <source>
        <dbReference type="EMBL" id="MBK9716281.1"/>
    </source>
</evidence>
<proteinExistence type="predicted"/>
<accession>A0A9D7S6I2</accession>
<reference evidence="2 3" key="1">
    <citation type="submission" date="2020-10" db="EMBL/GenBank/DDBJ databases">
        <title>Connecting structure to function with the recovery of over 1000 high-quality activated sludge metagenome-assembled genomes encoding full-length rRNA genes using long-read sequencing.</title>
        <authorList>
            <person name="Singleton C.M."/>
            <person name="Petriglieri F."/>
            <person name="Kristensen J.M."/>
            <person name="Kirkegaard R.H."/>
            <person name="Michaelsen T.Y."/>
            <person name="Andersen M.H."/>
            <person name="Karst S.M."/>
            <person name="Dueholm M.S."/>
            <person name="Nielsen P.H."/>
            <person name="Albertsen M."/>
        </authorList>
    </citation>
    <scope>NUCLEOTIDE SEQUENCE [LARGE SCALE GENOMIC DNA]</scope>
    <source>
        <strain evidence="2">Ribe_18-Q3-R11-54_BAT3C.373</strain>
    </source>
</reference>
<dbReference type="Proteomes" id="UP000808349">
    <property type="component" value="Unassembled WGS sequence"/>
</dbReference>